<comment type="caution">
    <text evidence="1">The sequence shown here is derived from an EMBL/GenBank/DDBJ whole genome shotgun (WGS) entry which is preliminary data.</text>
</comment>
<organism evidence="1 2">
    <name type="scientific">Plakobranchus ocellatus</name>
    <dbReference type="NCBI Taxonomy" id="259542"/>
    <lineage>
        <taxon>Eukaryota</taxon>
        <taxon>Metazoa</taxon>
        <taxon>Spiralia</taxon>
        <taxon>Lophotrochozoa</taxon>
        <taxon>Mollusca</taxon>
        <taxon>Gastropoda</taxon>
        <taxon>Heterobranchia</taxon>
        <taxon>Euthyneura</taxon>
        <taxon>Panpulmonata</taxon>
        <taxon>Sacoglossa</taxon>
        <taxon>Placobranchoidea</taxon>
        <taxon>Plakobranchidae</taxon>
        <taxon>Plakobranchus</taxon>
    </lineage>
</organism>
<proteinExistence type="predicted"/>
<dbReference type="EMBL" id="BLXT01003580">
    <property type="protein sequence ID" value="GFO02351.1"/>
    <property type="molecule type" value="Genomic_DNA"/>
</dbReference>
<reference evidence="1 2" key="1">
    <citation type="journal article" date="2021" name="Elife">
        <title>Chloroplast acquisition without the gene transfer in kleptoplastic sea slugs, Plakobranchus ocellatus.</title>
        <authorList>
            <person name="Maeda T."/>
            <person name="Takahashi S."/>
            <person name="Yoshida T."/>
            <person name="Shimamura S."/>
            <person name="Takaki Y."/>
            <person name="Nagai Y."/>
            <person name="Toyoda A."/>
            <person name="Suzuki Y."/>
            <person name="Arimoto A."/>
            <person name="Ishii H."/>
            <person name="Satoh N."/>
            <person name="Nishiyama T."/>
            <person name="Hasebe M."/>
            <person name="Maruyama T."/>
            <person name="Minagawa J."/>
            <person name="Obokata J."/>
            <person name="Shigenobu S."/>
        </authorList>
    </citation>
    <scope>NUCLEOTIDE SEQUENCE [LARGE SCALE GENOMIC DNA]</scope>
</reference>
<sequence length="242" mass="26359">MSSGTSTHVDAGLYLPKRDYNFFVDDVTSLPLDTTTIGILHLSEHPVFPCDVTQYEITPNASGSVRLRLDAKRIELRVEPDSLPGTISSAKGFSFEIRLVCKDADHESLQPYYEPLTRAKVSLRSIPPGLAKLKALDPSSVGNGAPFSGTDVMEEILDAIRPRGGHLGYDLVENTSEGSILDVLDLGSWLGDIASVELNVLADEGFKTLRQARAPEAGLEPETGRVRYPLCLHASTRRNRAV</sequence>
<protein>
    <recommendedName>
        <fullName evidence="3">Cadherin domain-containing protein</fullName>
    </recommendedName>
</protein>
<evidence type="ECO:0000313" key="1">
    <source>
        <dbReference type="EMBL" id="GFO02351.1"/>
    </source>
</evidence>
<dbReference type="Proteomes" id="UP000735302">
    <property type="component" value="Unassembled WGS sequence"/>
</dbReference>
<name>A0AAV3ZTM8_9GAST</name>
<keyword evidence="2" id="KW-1185">Reference proteome</keyword>
<gene>
    <name evidence="1" type="ORF">PoB_002885600</name>
</gene>
<dbReference type="AlphaFoldDB" id="A0AAV3ZTM8"/>
<evidence type="ECO:0008006" key="3">
    <source>
        <dbReference type="Google" id="ProtNLM"/>
    </source>
</evidence>
<evidence type="ECO:0000313" key="2">
    <source>
        <dbReference type="Proteomes" id="UP000735302"/>
    </source>
</evidence>
<accession>A0AAV3ZTM8</accession>